<dbReference type="Pfam" id="PF04525">
    <property type="entry name" value="LOR"/>
    <property type="match status" value="1"/>
</dbReference>
<sequence length="315" mass="34894">MSTSRAIPMTPEMQQMVNDPDFIVEFAIGDPMPNLIPQSKDSGIRLSGVYFDEPKRYIMKSCHLSKDDVRILDVDTGKVVLVSHHPGKNPYEELDPLGIGNNPHAVNGGEWESCCDVTSRHHSMKSFKIRPKTVSRHGRQYIKTMHGQGDDSVIMNIGKMSKFETMSMRPHFEVGKGKDGDEVYVIAADMMERTFTIKNQNDEVVAQVAKTTKALIQNAVFGSGSESTIDIAPGVDTSTILAIVFGLGQVGAHFVKDSLNNYVVDPLKDSLMDNAVEAVPGMDQAVDMYEDAQGDAKHHAHALKKFQKFYESNFK</sequence>
<accession>A0A7S2KEN0</accession>
<dbReference type="AlphaFoldDB" id="A0A7S2KEN0"/>
<evidence type="ECO:0000256" key="1">
    <source>
        <dbReference type="ARBA" id="ARBA00005437"/>
    </source>
</evidence>
<dbReference type="SUPFAM" id="SSF54518">
    <property type="entry name" value="Tubby C-terminal domain-like"/>
    <property type="match status" value="1"/>
</dbReference>
<protein>
    <submittedName>
        <fullName evidence="2">Uncharacterized protein</fullName>
    </submittedName>
</protein>
<dbReference type="InterPro" id="IPR007612">
    <property type="entry name" value="LOR"/>
</dbReference>
<dbReference type="InterPro" id="IPR025659">
    <property type="entry name" value="Tubby-like_C"/>
</dbReference>
<dbReference type="EMBL" id="HBGZ01002540">
    <property type="protein sequence ID" value="CAD9574660.1"/>
    <property type="molecule type" value="Transcribed_RNA"/>
</dbReference>
<comment type="similarity">
    <text evidence="1">Belongs to the LOR family.</text>
</comment>
<proteinExistence type="inferred from homology"/>
<organism evidence="2">
    <name type="scientific">Skeletonema marinoi</name>
    <dbReference type="NCBI Taxonomy" id="267567"/>
    <lineage>
        <taxon>Eukaryota</taxon>
        <taxon>Sar</taxon>
        <taxon>Stramenopiles</taxon>
        <taxon>Ochrophyta</taxon>
        <taxon>Bacillariophyta</taxon>
        <taxon>Coscinodiscophyceae</taxon>
        <taxon>Thalassiosirophycidae</taxon>
        <taxon>Thalassiosirales</taxon>
        <taxon>Skeletonemataceae</taxon>
        <taxon>Skeletonema</taxon>
        <taxon>Skeletonema marinoi-dohrnii complex</taxon>
    </lineage>
</organism>
<dbReference type="Gene3D" id="2.40.160.200">
    <property type="entry name" value="LURP1-related"/>
    <property type="match status" value="1"/>
</dbReference>
<name>A0A7S2KEN0_9STRA</name>
<reference evidence="2" key="1">
    <citation type="submission" date="2021-01" db="EMBL/GenBank/DDBJ databases">
        <authorList>
            <person name="Corre E."/>
            <person name="Pelletier E."/>
            <person name="Niang G."/>
            <person name="Scheremetjew M."/>
            <person name="Finn R."/>
            <person name="Kale V."/>
            <person name="Holt S."/>
            <person name="Cochrane G."/>
            <person name="Meng A."/>
            <person name="Brown T."/>
            <person name="Cohen L."/>
        </authorList>
    </citation>
    <scope>NUCLEOTIDE SEQUENCE</scope>
    <source>
        <strain evidence="2">SM1012Den-03</strain>
    </source>
</reference>
<evidence type="ECO:0000313" key="2">
    <source>
        <dbReference type="EMBL" id="CAD9574660.1"/>
    </source>
</evidence>
<dbReference type="InterPro" id="IPR038595">
    <property type="entry name" value="LOR_sf"/>
</dbReference>
<gene>
    <name evidence="2" type="ORF">SMAR0320_LOCUS1749</name>
</gene>